<reference evidence="1" key="1">
    <citation type="submission" date="2021-06" db="EMBL/GenBank/DDBJ databases">
        <authorList>
            <person name="Hodson N. C."/>
            <person name="Mongue J. A."/>
            <person name="Jaron S. K."/>
        </authorList>
    </citation>
    <scope>NUCLEOTIDE SEQUENCE</scope>
</reference>
<evidence type="ECO:0000313" key="2">
    <source>
        <dbReference type="Proteomes" id="UP000708208"/>
    </source>
</evidence>
<comment type="caution">
    <text evidence="1">The sequence shown here is derived from an EMBL/GenBank/DDBJ whole genome shotgun (WGS) entry which is preliminary data.</text>
</comment>
<feature type="non-terminal residue" evidence="1">
    <location>
        <position position="1"/>
    </location>
</feature>
<proteinExistence type="predicted"/>
<name>A0A8J2LCW6_9HEXA</name>
<keyword evidence="2" id="KW-1185">Reference proteome</keyword>
<dbReference type="EMBL" id="CAJVCH010556513">
    <property type="protein sequence ID" value="CAG7830559.1"/>
    <property type="molecule type" value="Genomic_DNA"/>
</dbReference>
<accession>A0A8J2LCW6</accession>
<protein>
    <submittedName>
        <fullName evidence="1">Uncharacterized protein</fullName>
    </submittedName>
</protein>
<dbReference type="Proteomes" id="UP000708208">
    <property type="component" value="Unassembled WGS sequence"/>
</dbReference>
<gene>
    <name evidence="1" type="ORF">AFUS01_LOCUS40356</name>
</gene>
<organism evidence="1 2">
    <name type="scientific">Allacma fusca</name>
    <dbReference type="NCBI Taxonomy" id="39272"/>
    <lineage>
        <taxon>Eukaryota</taxon>
        <taxon>Metazoa</taxon>
        <taxon>Ecdysozoa</taxon>
        <taxon>Arthropoda</taxon>
        <taxon>Hexapoda</taxon>
        <taxon>Collembola</taxon>
        <taxon>Symphypleona</taxon>
        <taxon>Sminthuridae</taxon>
        <taxon>Allacma</taxon>
    </lineage>
</organism>
<dbReference type="AlphaFoldDB" id="A0A8J2LCW6"/>
<evidence type="ECO:0000313" key="1">
    <source>
        <dbReference type="EMBL" id="CAG7830559.1"/>
    </source>
</evidence>
<sequence length="36" mass="3975">MGEKVQHYSAEVLLVGKANTRAGTAKFKLTQICEHD</sequence>